<dbReference type="Pfam" id="PF07715">
    <property type="entry name" value="Plug"/>
    <property type="match status" value="1"/>
</dbReference>
<evidence type="ECO:0000256" key="10">
    <source>
        <dbReference type="SAM" id="SignalP"/>
    </source>
</evidence>
<keyword evidence="10" id="KW-0732">Signal</keyword>
<keyword evidence="6 8" id="KW-0472">Membrane</keyword>
<dbReference type="EMBL" id="CP014263">
    <property type="protein sequence ID" value="AQG79557.1"/>
    <property type="molecule type" value="Genomic_DNA"/>
</dbReference>
<dbReference type="InterPro" id="IPR037066">
    <property type="entry name" value="Plug_dom_sf"/>
</dbReference>
<dbReference type="GO" id="GO:0009279">
    <property type="term" value="C:cell outer membrane"/>
    <property type="evidence" value="ECO:0007669"/>
    <property type="project" value="UniProtKB-SubCell"/>
</dbReference>
<feature type="chain" id="PRO_5012410918" evidence="10">
    <location>
        <begin position="28"/>
        <end position="1088"/>
    </location>
</feature>
<dbReference type="InterPro" id="IPR000531">
    <property type="entry name" value="Beta-barrel_TonB"/>
</dbReference>
<evidence type="ECO:0000256" key="6">
    <source>
        <dbReference type="ARBA" id="ARBA00023136"/>
    </source>
</evidence>
<evidence type="ECO:0000259" key="11">
    <source>
        <dbReference type="Pfam" id="PF00593"/>
    </source>
</evidence>
<evidence type="ECO:0000256" key="8">
    <source>
        <dbReference type="PROSITE-ProRule" id="PRU01360"/>
    </source>
</evidence>
<keyword evidence="7 8" id="KW-0998">Cell outer membrane</keyword>
<dbReference type="Pfam" id="PF00593">
    <property type="entry name" value="TonB_dep_Rec_b-barrel"/>
    <property type="match status" value="1"/>
</dbReference>
<dbReference type="InterPro" id="IPR023997">
    <property type="entry name" value="TonB-dep_OMP_SusC/RagA_CS"/>
</dbReference>
<organism evidence="13 14">
    <name type="scientific">Spirosoma montaniterrae</name>
    <dbReference type="NCBI Taxonomy" id="1178516"/>
    <lineage>
        <taxon>Bacteria</taxon>
        <taxon>Pseudomonadati</taxon>
        <taxon>Bacteroidota</taxon>
        <taxon>Cytophagia</taxon>
        <taxon>Cytophagales</taxon>
        <taxon>Cytophagaceae</taxon>
        <taxon>Spirosoma</taxon>
    </lineage>
</organism>
<protein>
    <submittedName>
        <fullName evidence="13">SusC/RagA family TonB-linked outer membrane protein</fullName>
    </submittedName>
</protein>
<evidence type="ECO:0000259" key="12">
    <source>
        <dbReference type="Pfam" id="PF07715"/>
    </source>
</evidence>
<evidence type="ECO:0000256" key="4">
    <source>
        <dbReference type="ARBA" id="ARBA00022692"/>
    </source>
</evidence>
<evidence type="ECO:0000256" key="7">
    <source>
        <dbReference type="ARBA" id="ARBA00023237"/>
    </source>
</evidence>
<sequence length="1088" mass="120860">MTNVYPPLKRTLPVLLLSWFLCITAFAQDRRLTGRVLDGNDNSPLPGANVVIKGTQTGVVTDANGQFTLQLPAGRTVLTVSAIGFATQEATIGNQSDLAITLTPDIKTLSEVVVTGYGTQSKKDITGAVASIDSKALLAVPITNAAQGLQGRIAGVNVSNDNSPGGGIMVRIRGFGTINDNTPLYVIDGVPTQGNLNTINPNDIESMQILKDASAASIYGSRAGNGVVIITTKKGKAGKPRLTYDAYYGQQSAWKFLDLLNTQEYANLVWEAGINSLNPLRNGVPQPGTNGQLTYPRHAQFGNGARPVIPYWILPAGSTDPNDPRAADALYNNTPTARNLITRANQEGTDWYDVIFNPAPIQNHQIGVSGATEAARYAMSLNYFDQKGIMEYTSYKRYALRANTEFNVTKRVRIGENFQVSYGERIGQPNGNQNEANPVSFAYRIQPIIPVYDIRNYFAGTSGADLDNARNPLADLWRNKDNKEREIRLFGNAYADFDILKNLTFRTSFGVDYNLFNVRRYRAIDVESNEQAGSNSLIQENRYDYTWTWYNTLTYNMTIANRHRFNVILGTEAIKSFGEGFLAERQGFASDDLTNRYLFAGRNIIRADGRPFVDYRLASEFGRINYALDDKYLVDFTLRRDRSSRFAPNFRTAIFPAASVGWRVSREGFLSRLSWLTDAKLRAGWGRTGNQSIGDYNFATQYASSPESSFYDLTGSRTSSFQGYELAQFGNENARWETTTSTNIGLDATLLKGRLDLNFDWFNRRTTDMLFPVEVQFTQGVATNPFQNIGEMTNKGVELGLNYNDKALRGNLTYGIGVNFSTYRNLVTRTNGDPATQFFGFSNLRLPTGTVSVTQQGFPLASFFGYFVDGIFQSDEEGAAAPRQFDGVTNRAGNFRFRDINNDGLITAADRTIIGNPHPDFMYGFNVNVGYKNFRLDLLGQGVQGNQIFNYVKYWTDFPTFAGNRSRRMLEQSWRPGSTNAVLPLPRSSDNINSNPSTYFLENGSFLRLRNIQLTYTLPKTVFSRLNLSNANVYVQAQNWLTFTKYSGLDPEINLRSSSGIGQDRQLGVDEGAYPASRALLVGLSLGF</sequence>
<comment type="similarity">
    <text evidence="8 9">Belongs to the TonB-dependent receptor family.</text>
</comment>
<dbReference type="STRING" id="1178516.AWR27_09610"/>
<keyword evidence="3 8" id="KW-1134">Transmembrane beta strand</keyword>
<keyword evidence="4 8" id="KW-0812">Transmembrane</keyword>
<name>A0A1P9WW01_9BACT</name>
<dbReference type="Gene3D" id="2.60.40.1120">
    <property type="entry name" value="Carboxypeptidase-like, regulatory domain"/>
    <property type="match status" value="1"/>
</dbReference>
<dbReference type="SUPFAM" id="SSF56935">
    <property type="entry name" value="Porins"/>
    <property type="match status" value="1"/>
</dbReference>
<dbReference type="KEGG" id="smon:AWR27_09610"/>
<evidence type="ECO:0000313" key="13">
    <source>
        <dbReference type="EMBL" id="AQG79557.1"/>
    </source>
</evidence>
<dbReference type="Proteomes" id="UP000187941">
    <property type="component" value="Chromosome"/>
</dbReference>
<evidence type="ECO:0000313" key="14">
    <source>
        <dbReference type="Proteomes" id="UP000187941"/>
    </source>
</evidence>
<proteinExistence type="inferred from homology"/>
<dbReference type="PROSITE" id="PS52016">
    <property type="entry name" value="TONB_DEPENDENT_REC_3"/>
    <property type="match status" value="1"/>
</dbReference>
<reference evidence="13 14" key="1">
    <citation type="submission" date="2016-01" db="EMBL/GenBank/DDBJ databases">
        <authorList>
            <person name="Oliw E.H."/>
        </authorList>
    </citation>
    <scope>NUCLEOTIDE SEQUENCE [LARGE SCALE GENOMIC DNA]</scope>
    <source>
        <strain evidence="13 14">DY10</strain>
    </source>
</reference>
<dbReference type="OrthoDB" id="9768177at2"/>
<evidence type="ECO:0000256" key="1">
    <source>
        <dbReference type="ARBA" id="ARBA00004571"/>
    </source>
</evidence>
<dbReference type="AlphaFoldDB" id="A0A1P9WW01"/>
<evidence type="ECO:0000256" key="9">
    <source>
        <dbReference type="RuleBase" id="RU003357"/>
    </source>
</evidence>
<keyword evidence="2 8" id="KW-0813">Transport</keyword>
<keyword evidence="5 9" id="KW-0798">TonB box</keyword>
<dbReference type="InterPro" id="IPR023996">
    <property type="entry name" value="TonB-dep_OMP_SusC/RagA"/>
</dbReference>
<evidence type="ECO:0000256" key="5">
    <source>
        <dbReference type="ARBA" id="ARBA00023077"/>
    </source>
</evidence>
<comment type="subcellular location">
    <subcellularLocation>
        <location evidence="1 8">Cell outer membrane</location>
        <topology evidence="1 8">Multi-pass membrane protein</topology>
    </subcellularLocation>
</comment>
<dbReference type="InterPro" id="IPR008969">
    <property type="entry name" value="CarboxyPept-like_regulatory"/>
</dbReference>
<dbReference type="InterPro" id="IPR039426">
    <property type="entry name" value="TonB-dep_rcpt-like"/>
</dbReference>
<evidence type="ECO:0000256" key="2">
    <source>
        <dbReference type="ARBA" id="ARBA00022448"/>
    </source>
</evidence>
<evidence type="ECO:0000256" key="3">
    <source>
        <dbReference type="ARBA" id="ARBA00022452"/>
    </source>
</evidence>
<dbReference type="Gene3D" id="2.170.130.10">
    <property type="entry name" value="TonB-dependent receptor, plug domain"/>
    <property type="match status" value="1"/>
</dbReference>
<dbReference type="Pfam" id="PF13715">
    <property type="entry name" value="CarbopepD_reg_2"/>
    <property type="match status" value="1"/>
</dbReference>
<feature type="domain" description="TonB-dependent receptor plug" evidence="12">
    <location>
        <begin position="122"/>
        <end position="227"/>
    </location>
</feature>
<dbReference type="InterPro" id="IPR012910">
    <property type="entry name" value="Plug_dom"/>
</dbReference>
<feature type="domain" description="TonB-dependent receptor-like beta-barrel" evidence="11">
    <location>
        <begin position="456"/>
        <end position="931"/>
    </location>
</feature>
<dbReference type="SUPFAM" id="SSF49464">
    <property type="entry name" value="Carboxypeptidase regulatory domain-like"/>
    <property type="match status" value="1"/>
</dbReference>
<dbReference type="NCBIfam" id="TIGR04057">
    <property type="entry name" value="SusC_RagA_signa"/>
    <property type="match status" value="1"/>
</dbReference>
<dbReference type="NCBIfam" id="TIGR04056">
    <property type="entry name" value="OMP_RagA_SusC"/>
    <property type="match status" value="1"/>
</dbReference>
<dbReference type="Gene3D" id="2.40.170.20">
    <property type="entry name" value="TonB-dependent receptor, beta-barrel domain"/>
    <property type="match status" value="1"/>
</dbReference>
<gene>
    <name evidence="13" type="ORF">AWR27_09610</name>
</gene>
<accession>A0A1P9WW01</accession>
<dbReference type="InterPro" id="IPR036942">
    <property type="entry name" value="Beta-barrel_TonB_sf"/>
</dbReference>
<keyword evidence="14" id="KW-1185">Reference proteome</keyword>
<feature type="signal peptide" evidence="10">
    <location>
        <begin position="1"/>
        <end position="27"/>
    </location>
</feature>